<name>A0A2S9KGL3_9BURK</name>
<dbReference type="PIRSF" id="PIRSF003085">
    <property type="entry name" value="CMAS"/>
    <property type="match status" value="1"/>
</dbReference>
<dbReference type="InterPro" id="IPR003333">
    <property type="entry name" value="CMAS"/>
</dbReference>
<dbReference type="Proteomes" id="UP000238326">
    <property type="component" value="Unassembled WGS sequence"/>
</dbReference>
<dbReference type="Pfam" id="PF02353">
    <property type="entry name" value="CMAS"/>
    <property type="match status" value="1"/>
</dbReference>
<protein>
    <submittedName>
        <fullName evidence="8">Cyclopropane-fatty-acyl-phospholipid synthase</fullName>
    </submittedName>
</protein>
<dbReference type="CDD" id="cd02440">
    <property type="entry name" value="AdoMet_MTases"/>
    <property type="match status" value="1"/>
</dbReference>
<dbReference type="PANTHER" id="PTHR43667">
    <property type="entry name" value="CYCLOPROPANE-FATTY-ACYL-PHOSPHOLIPID SYNTHASE"/>
    <property type="match status" value="1"/>
</dbReference>
<evidence type="ECO:0000256" key="1">
    <source>
        <dbReference type="ARBA" id="ARBA00010815"/>
    </source>
</evidence>
<comment type="caution">
    <text evidence="8">The sequence shown here is derived from an EMBL/GenBank/DDBJ whole genome shotgun (WGS) entry which is preliminary data.</text>
</comment>
<evidence type="ECO:0000256" key="3">
    <source>
        <dbReference type="ARBA" id="ARBA00022679"/>
    </source>
</evidence>
<dbReference type="GO" id="GO:0032259">
    <property type="term" value="P:methylation"/>
    <property type="evidence" value="ECO:0007669"/>
    <property type="project" value="UniProtKB-KW"/>
</dbReference>
<evidence type="ECO:0000256" key="4">
    <source>
        <dbReference type="ARBA" id="ARBA00022691"/>
    </source>
</evidence>
<dbReference type="RefSeq" id="WP_105728723.1">
    <property type="nucleotide sequence ID" value="NZ_PVLR01000012.1"/>
</dbReference>
<evidence type="ECO:0000256" key="5">
    <source>
        <dbReference type="ARBA" id="ARBA00023098"/>
    </source>
</evidence>
<gene>
    <name evidence="8" type="ORF">C6P61_04405</name>
</gene>
<feature type="region of interest" description="Disordered" evidence="7">
    <location>
        <begin position="1"/>
        <end position="23"/>
    </location>
</feature>
<accession>A0A2S9KGL3</accession>
<dbReference type="GO" id="GO:0008168">
    <property type="term" value="F:methyltransferase activity"/>
    <property type="evidence" value="ECO:0007669"/>
    <property type="project" value="UniProtKB-KW"/>
</dbReference>
<dbReference type="SUPFAM" id="SSF53335">
    <property type="entry name" value="S-adenosyl-L-methionine-dependent methyltransferases"/>
    <property type="match status" value="1"/>
</dbReference>
<dbReference type="InterPro" id="IPR029063">
    <property type="entry name" value="SAM-dependent_MTases_sf"/>
</dbReference>
<feature type="compositionally biased region" description="Basic and acidic residues" evidence="7">
    <location>
        <begin position="12"/>
        <end position="23"/>
    </location>
</feature>
<dbReference type="Gene3D" id="3.40.50.150">
    <property type="entry name" value="Vaccinia Virus protein VP39"/>
    <property type="match status" value="1"/>
</dbReference>
<evidence type="ECO:0000256" key="6">
    <source>
        <dbReference type="PIRSR" id="PIRSR003085-1"/>
    </source>
</evidence>
<dbReference type="EMBL" id="PVLR01000012">
    <property type="protein sequence ID" value="PRD69564.1"/>
    <property type="molecule type" value="Genomic_DNA"/>
</dbReference>
<proteinExistence type="inferred from homology"/>
<feature type="active site" evidence="6">
    <location>
        <position position="366"/>
    </location>
</feature>
<keyword evidence="4" id="KW-0949">S-adenosyl-L-methionine</keyword>
<keyword evidence="3" id="KW-0808">Transferase</keyword>
<dbReference type="AlphaFoldDB" id="A0A2S9KGL3"/>
<dbReference type="PANTHER" id="PTHR43667:SF1">
    <property type="entry name" value="CYCLOPROPANE-FATTY-ACYL-PHOSPHOLIPID SYNTHASE"/>
    <property type="match status" value="1"/>
</dbReference>
<keyword evidence="9" id="KW-1185">Reference proteome</keyword>
<dbReference type="NCBIfam" id="NF008686">
    <property type="entry name" value="PRK11705.1"/>
    <property type="match status" value="1"/>
</dbReference>
<evidence type="ECO:0000313" key="9">
    <source>
        <dbReference type="Proteomes" id="UP000238326"/>
    </source>
</evidence>
<sequence>MNNDWVQPAGFDRPRQRPGPRHDGARAAFERLLAQADVRLDGQQPWDLQIRHSGTFDRVLGHGSLGLGESYMDGWWDCERLDEFICRALRAGLDRQVRNPALLLLALKSRLLNLQSPARAWQVGQQHYDTGNELFEAMLDPTMSYSCGYWAQQETLEQAQRAKLELICSKLQLKPGMTLLDIGCGWGGLMRHAAEQYGASCVGLTISHEQANWARQRLQGLPAQVELVDYRDFNPDGAKRFDRLVSVGMFEHVGPKNYRTYFELARRSLREDGLFLLHSIGRNRPGGANDPWIEKYIFPNGVLPAPSELTRAAEREFVLEDLHNFGADYDRTLMAWLERFDAAWPALQQRYPERFRRMWRYYLMACAGTFRARDNQLWQLVLSPRGVTGGYRRPLR</sequence>
<organism evidence="8 9">
    <name type="scientific">Malikia spinosa</name>
    <dbReference type="NCBI Taxonomy" id="86180"/>
    <lineage>
        <taxon>Bacteria</taxon>
        <taxon>Pseudomonadati</taxon>
        <taxon>Pseudomonadota</taxon>
        <taxon>Betaproteobacteria</taxon>
        <taxon>Burkholderiales</taxon>
        <taxon>Comamonadaceae</taxon>
        <taxon>Malikia</taxon>
    </lineage>
</organism>
<dbReference type="GO" id="GO:0008610">
    <property type="term" value="P:lipid biosynthetic process"/>
    <property type="evidence" value="ECO:0007669"/>
    <property type="project" value="InterPro"/>
</dbReference>
<evidence type="ECO:0000256" key="7">
    <source>
        <dbReference type="SAM" id="MobiDB-lite"/>
    </source>
</evidence>
<keyword evidence="2" id="KW-0489">Methyltransferase</keyword>
<dbReference type="InterPro" id="IPR050723">
    <property type="entry name" value="CFA/CMAS"/>
</dbReference>
<evidence type="ECO:0000256" key="2">
    <source>
        <dbReference type="ARBA" id="ARBA00022603"/>
    </source>
</evidence>
<keyword evidence="5" id="KW-0443">Lipid metabolism</keyword>
<reference evidence="8 9" key="1">
    <citation type="submission" date="2018-03" db="EMBL/GenBank/DDBJ databases">
        <title>Comparative genomics illustrates the genes involved in a hyperalkaliphilic mechanisms of Serpentinomonas isolated from highly-alkaline calcium-rich serpentinized springs.</title>
        <authorList>
            <person name="Suzuki S."/>
            <person name="Ishii S."/>
            <person name="Walworth N."/>
            <person name="Bird L."/>
            <person name="Kuenen J.G."/>
            <person name="Nealson K.H."/>
        </authorList>
    </citation>
    <scope>NUCLEOTIDE SEQUENCE [LARGE SCALE GENOMIC DNA]</scope>
    <source>
        <strain evidence="8 9">83</strain>
    </source>
</reference>
<comment type="similarity">
    <text evidence="1">Belongs to the CFA/CMAS family.</text>
</comment>
<evidence type="ECO:0000313" key="8">
    <source>
        <dbReference type="EMBL" id="PRD69564.1"/>
    </source>
</evidence>
<dbReference type="OrthoDB" id="9782855at2"/>